<dbReference type="EMBL" id="JBHRUH010000001">
    <property type="protein sequence ID" value="MFC3290480.1"/>
    <property type="molecule type" value="Genomic_DNA"/>
</dbReference>
<protein>
    <submittedName>
        <fullName evidence="1">Uncharacterized protein</fullName>
    </submittedName>
</protein>
<evidence type="ECO:0000313" key="2">
    <source>
        <dbReference type="Proteomes" id="UP001595640"/>
    </source>
</evidence>
<reference evidence="2" key="1">
    <citation type="journal article" date="2019" name="Int. J. Syst. Evol. Microbiol.">
        <title>The Global Catalogue of Microorganisms (GCM) 10K type strain sequencing project: providing services to taxonomists for standard genome sequencing and annotation.</title>
        <authorList>
            <consortium name="The Broad Institute Genomics Platform"/>
            <consortium name="The Broad Institute Genome Sequencing Center for Infectious Disease"/>
            <person name="Wu L."/>
            <person name="Ma J."/>
        </authorList>
    </citation>
    <scope>NUCLEOTIDE SEQUENCE [LARGE SCALE GENOMIC DNA]</scope>
    <source>
        <strain evidence="2">KCTC 12847</strain>
    </source>
</reference>
<dbReference type="Proteomes" id="UP001595640">
    <property type="component" value="Unassembled WGS sequence"/>
</dbReference>
<keyword evidence="2" id="KW-1185">Reference proteome</keyword>
<proteinExistence type="predicted"/>
<name>A0ABV7LW51_9GAMM</name>
<organism evidence="1 2">
    <name type="scientific">Modicisalibacter luteus</name>
    <dbReference type="NCBI Taxonomy" id="453962"/>
    <lineage>
        <taxon>Bacteria</taxon>
        <taxon>Pseudomonadati</taxon>
        <taxon>Pseudomonadota</taxon>
        <taxon>Gammaproteobacteria</taxon>
        <taxon>Oceanospirillales</taxon>
        <taxon>Halomonadaceae</taxon>
        <taxon>Modicisalibacter</taxon>
    </lineage>
</organism>
<evidence type="ECO:0000313" key="1">
    <source>
        <dbReference type="EMBL" id="MFC3290480.1"/>
    </source>
</evidence>
<gene>
    <name evidence="1" type="ORF">ACFOEI_00140</name>
</gene>
<sequence>MVVVDLPRTQSQLCQHAIPAGIREDSLLRCWNKAALVLLGHLYLKILSAGKISFSLTLKRIDDERRDLLGTLTNESSSRPSVESRVSAH</sequence>
<accession>A0ABV7LW51</accession>
<comment type="caution">
    <text evidence="1">The sequence shown here is derived from an EMBL/GenBank/DDBJ whole genome shotgun (WGS) entry which is preliminary data.</text>
</comment>
<dbReference type="RefSeq" id="WP_019020847.1">
    <property type="nucleotide sequence ID" value="NZ_BMXD01000012.1"/>
</dbReference>